<dbReference type="PANTHER" id="PTHR30126">
    <property type="entry name" value="HTH-TYPE TRANSCRIPTIONAL REGULATOR"/>
    <property type="match status" value="1"/>
</dbReference>
<keyword evidence="3" id="KW-0238">DNA-binding</keyword>
<evidence type="ECO:0000256" key="4">
    <source>
        <dbReference type="ARBA" id="ARBA00023163"/>
    </source>
</evidence>
<comment type="similarity">
    <text evidence="1">Belongs to the LysR transcriptional regulatory family.</text>
</comment>
<evidence type="ECO:0000259" key="5">
    <source>
        <dbReference type="PROSITE" id="PS50931"/>
    </source>
</evidence>
<proteinExistence type="inferred from homology"/>
<dbReference type="NCBIfam" id="NF008095">
    <property type="entry name" value="PRK10837.1"/>
    <property type="match status" value="1"/>
</dbReference>
<dbReference type="Proteomes" id="UP001433638">
    <property type="component" value="Unassembled WGS sequence"/>
</dbReference>
<dbReference type="Pfam" id="PF00126">
    <property type="entry name" value="HTH_1"/>
    <property type="match status" value="1"/>
</dbReference>
<dbReference type="Gene3D" id="1.10.10.10">
    <property type="entry name" value="Winged helix-like DNA-binding domain superfamily/Winged helix DNA-binding domain"/>
    <property type="match status" value="1"/>
</dbReference>
<dbReference type="Gene3D" id="3.40.190.290">
    <property type="match status" value="1"/>
</dbReference>
<gene>
    <name evidence="6" type="ORF">ABNW52_00390</name>
</gene>
<dbReference type="CDD" id="cd08420">
    <property type="entry name" value="PBP2_CysL_like"/>
    <property type="match status" value="1"/>
</dbReference>
<dbReference type="InterPro" id="IPR000847">
    <property type="entry name" value="LysR_HTH_N"/>
</dbReference>
<reference evidence="6" key="1">
    <citation type="submission" date="2024-06" db="EMBL/GenBank/DDBJ databases">
        <title>Genome sequence of Vogesella sp. MAHUQ-64.</title>
        <authorList>
            <person name="Huq M.A."/>
        </authorList>
    </citation>
    <scope>NUCLEOTIDE SEQUENCE</scope>
    <source>
        <strain evidence="6">MAHUQ-64</strain>
    </source>
</reference>
<dbReference type="EMBL" id="JBEFLD010000001">
    <property type="protein sequence ID" value="MEQ6289076.1"/>
    <property type="molecule type" value="Genomic_DNA"/>
</dbReference>
<keyword evidence="2" id="KW-0805">Transcription regulation</keyword>
<accession>A0ABV1LZB8</accession>
<dbReference type="PANTHER" id="PTHR30126:SF94">
    <property type="entry name" value="LYSR FAMILY TRANSCRIPTIONAL REGULATOR"/>
    <property type="match status" value="1"/>
</dbReference>
<dbReference type="InterPro" id="IPR036388">
    <property type="entry name" value="WH-like_DNA-bd_sf"/>
</dbReference>
<comment type="caution">
    <text evidence="6">The sequence shown here is derived from an EMBL/GenBank/DDBJ whole genome shotgun (WGS) entry which is preliminary data.</text>
</comment>
<evidence type="ECO:0000313" key="7">
    <source>
        <dbReference type="Proteomes" id="UP001433638"/>
    </source>
</evidence>
<dbReference type="PRINTS" id="PR00039">
    <property type="entry name" value="HTHLYSR"/>
</dbReference>
<evidence type="ECO:0000256" key="3">
    <source>
        <dbReference type="ARBA" id="ARBA00023125"/>
    </source>
</evidence>
<organism evidence="6 7">
    <name type="scientific">Vogesella oryzagri</name>
    <dbReference type="NCBI Taxonomy" id="3160864"/>
    <lineage>
        <taxon>Bacteria</taxon>
        <taxon>Pseudomonadati</taxon>
        <taxon>Pseudomonadota</taxon>
        <taxon>Betaproteobacteria</taxon>
        <taxon>Neisseriales</taxon>
        <taxon>Chromobacteriaceae</taxon>
        <taxon>Vogesella</taxon>
    </lineage>
</organism>
<dbReference type="Pfam" id="PF03466">
    <property type="entry name" value="LysR_substrate"/>
    <property type="match status" value="1"/>
</dbReference>
<evidence type="ECO:0000256" key="2">
    <source>
        <dbReference type="ARBA" id="ARBA00023015"/>
    </source>
</evidence>
<feature type="domain" description="HTH lysR-type" evidence="5">
    <location>
        <begin position="5"/>
        <end position="62"/>
    </location>
</feature>
<protein>
    <submittedName>
        <fullName evidence="6">LysR family transcriptional regulator</fullName>
    </submittedName>
</protein>
<dbReference type="InterPro" id="IPR005119">
    <property type="entry name" value="LysR_subst-bd"/>
</dbReference>
<evidence type="ECO:0000313" key="6">
    <source>
        <dbReference type="EMBL" id="MEQ6289076.1"/>
    </source>
</evidence>
<dbReference type="SUPFAM" id="SSF53850">
    <property type="entry name" value="Periplasmic binding protein-like II"/>
    <property type="match status" value="1"/>
</dbReference>
<dbReference type="SUPFAM" id="SSF46785">
    <property type="entry name" value="Winged helix' DNA-binding domain"/>
    <property type="match status" value="1"/>
</dbReference>
<evidence type="ECO:0000256" key="1">
    <source>
        <dbReference type="ARBA" id="ARBA00009437"/>
    </source>
</evidence>
<dbReference type="RefSeq" id="WP_349582461.1">
    <property type="nucleotide sequence ID" value="NZ_JBEFLD010000001.1"/>
</dbReference>
<name>A0ABV1LZB8_9NEIS</name>
<keyword evidence="4" id="KW-0804">Transcription</keyword>
<dbReference type="InterPro" id="IPR036390">
    <property type="entry name" value="WH_DNA-bd_sf"/>
</dbReference>
<keyword evidence="7" id="KW-1185">Reference proteome</keyword>
<dbReference type="PROSITE" id="PS50931">
    <property type="entry name" value="HTH_LYSR"/>
    <property type="match status" value="1"/>
</dbReference>
<sequence>MTLKLSLRELEVFAAIADAESVTRAASTLALSQSAASQALAQLESALGAALFDRIGRRLQLNENGRALLPRARALLDDAAALQGLFGQAALSLRLGASTTIANYLLPQRLAALRRDWPQCKVLLQVANTRDIVAAVAALRVDFGLIEGPCHHPELLATPWQQDELVLIAAAEHPLAQQPLSRASLAAAPWLLREAGSGTREEVERVLLPLLGSLQLEMELGDSEAIKRAVAAGLGISCLSRRVVAELLADGSLVELAAGLPPLARTLWCVRHRDKPVGRSMQEFLQLDAGGGQAGAAQ</sequence>